<evidence type="ECO:0000313" key="1">
    <source>
        <dbReference type="EMBL" id="KAG0428281.1"/>
    </source>
</evidence>
<organism evidence="1 2">
    <name type="scientific">Ixodes persulcatus</name>
    <name type="common">Taiga tick</name>
    <dbReference type="NCBI Taxonomy" id="34615"/>
    <lineage>
        <taxon>Eukaryota</taxon>
        <taxon>Metazoa</taxon>
        <taxon>Ecdysozoa</taxon>
        <taxon>Arthropoda</taxon>
        <taxon>Chelicerata</taxon>
        <taxon>Arachnida</taxon>
        <taxon>Acari</taxon>
        <taxon>Parasitiformes</taxon>
        <taxon>Ixodida</taxon>
        <taxon>Ixodoidea</taxon>
        <taxon>Ixodidae</taxon>
        <taxon>Ixodinae</taxon>
        <taxon>Ixodes</taxon>
    </lineage>
</organism>
<keyword evidence="2" id="KW-1185">Reference proteome</keyword>
<comment type="caution">
    <text evidence="1">The sequence shown here is derived from an EMBL/GenBank/DDBJ whole genome shotgun (WGS) entry which is preliminary data.</text>
</comment>
<dbReference type="EMBL" id="JABSTQ010009545">
    <property type="protein sequence ID" value="KAG0428281.1"/>
    <property type="molecule type" value="Genomic_DNA"/>
</dbReference>
<reference evidence="1 2" key="1">
    <citation type="journal article" date="2020" name="Cell">
        <title>Large-Scale Comparative Analyses of Tick Genomes Elucidate Their Genetic Diversity and Vector Capacities.</title>
        <authorList>
            <consortium name="Tick Genome and Microbiome Consortium (TIGMIC)"/>
            <person name="Jia N."/>
            <person name="Wang J."/>
            <person name="Shi W."/>
            <person name="Du L."/>
            <person name="Sun Y."/>
            <person name="Zhan W."/>
            <person name="Jiang J.F."/>
            <person name="Wang Q."/>
            <person name="Zhang B."/>
            <person name="Ji P."/>
            <person name="Bell-Sakyi L."/>
            <person name="Cui X.M."/>
            <person name="Yuan T.T."/>
            <person name="Jiang B.G."/>
            <person name="Yang W.F."/>
            <person name="Lam T.T."/>
            <person name="Chang Q.C."/>
            <person name="Ding S.J."/>
            <person name="Wang X.J."/>
            <person name="Zhu J.G."/>
            <person name="Ruan X.D."/>
            <person name="Zhao L."/>
            <person name="Wei J.T."/>
            <person name="Ye R.Z."/>
            <person name="Que T.C."/>
            <person name="Du C.H."/>
            <person name="Zhou Y.H."/>
            <person name="Cheng J.X."/>
            <person name="Dai P.F."/>
            <person name="Guo W.B."/>
            <person name="Han X.H."/>
            <person name="Huang E.J."/>
            <person name="Li L.F."/>
            <person name="Wei W."/>
            <person name="Gao Y.C."/>
            <person name="Liu J.Z."/>
            <person name="Shao H.Z."/>
            <person name="Wang X."/>
            <person name="Wang C.C."/>
            <person name="Yang T.C."/>
            <person name="Huo Q.B."/>
            <person name="Li W."/>
            <person name="Chen H.Y."/>
            <person name="Chen S.E."/>
            <person name="Zhou L.G."/>
            <person name="Ni X.B."/>
            <person name="Tian J.H."/>
            <person name="Sheng Y."/>
            <person name="Liu T."/>
            <person name="Pan Y.S."/>
            <person name="Xia L.Y."/>
            <person name="Li J."/>
            <person name="Zhao F."/>
            <person name="Cao W.C."/>
        </authorList>
    </citation>
    <scope>NUCLEOTIDE SEQUENCE [LARGE SCALE GENOMIC DNA]</scope>
    <source>
        <strain evidence="1">Iper-2018</strain>
    </source>
</reference>
<name>A0AC60Q4Q9_IXOPE</name>
<proteinExistence type="predicted"/>
<protein>
    <submittedName>
        <fullName evidence="1">Uncharacterized protein</fullName>
    </submittedName>
</protein>
<sequence length="281" mass="30116">MDFNGFSVSLLVHSWRAQGFLSLGDVEVPLKPVGAHVVFFFVYRLPPYVTEEALVQVLAQNGEVKAINHARYETSRTSGSAPGCQCGLEGHIGPACKTPRCDRCGVFGHVTAGCTAPCQRCGHGHVTTDCVQLAQRLRDQPVDDPEVLQCLRATRAGGDGPSAWDSRSRIADHLGQAPSTSVGVPRLREAKHRPILEDTATTFCGVPRTPRDTIALLPCARGAGPYEVDSAAWKATGDNNRNPQAPDSVQLADHPATQVTDCSTRTTDLVPSDSLTIRPPC</sequence>
<evidence type="ECO:0000313" key="2">
    <source>
        <dbReference type="Proteomes" id="UP000805193"/>
    </source>
</evidence>
<dbReference type="Proteomes" id="UP000805193">
    <property type="component" value="Unassembled WGS sequence"/>
</dbReference>
<gene>
    <name evidence="1" type="ORF">HPB47_024731</name>
</gene>
<accession>A0AC60Q4Q9</accession>